<comment type="caution">
    <text evidence="8">The sequence shown here is derived from an EMBL/GenBank/DDBJ whole genome shotgun (WGS) entry which is preliminary data.</text>
</comment>
<gene>
    <name evidence="8" type="ORF">JTE90_023295</name>
</gene>
<name>A0AAV6UQP9_9ARAC</name>
<evidence type="ECO:0000256" key="2">
    <source>
        <dbReference type="ARBA" id="ARBA00010734"/>
    </source>
</evidence>
<dbReference type="InterPro" id="IPR013949">
    <property type="entry name" value="Utp6"/>
</dbReference>
<evidence type="ECO:0000259" key="7">
    <source>
        <dbReference type="Pfam" id="PF24892"/>
    </source>
</evidence>
<dbReference type="EMBL" id="JAFNEN010000330">
    <property type="protein sequence ID" value="KAG8185596.1"/>
    <property type="molecule type" value="Genomic_DNA"/>
</dbReference>
<accession>A0AAV6UQP9</accession>
<dbReference type="Gene3D" id="1.25.40.10">
    <property type="entry name" value="Tetratricopeptide repeat domain"/>
    <property type="match status" value="2"/>
</dbReference>
<dbReference type="PANTHER" id="PTHR23271">
    <property type="entry name" value="HEPATOCELLULAR CARCINOMA-ASSOCIATED ANTIGEN 66"/>
    <property type="match status" value="1"/>
</dbReference>
<evidence type="ECO:0000256" key="4">
    <source>
        <dbReference type="ARBA" id="ARBA00022737"/>
    </source>
</evidence>
<dbReference type="Pfam" id="PF08640">
    <property type="entry name" value="U3_assoc_6"/>
    <property type="match status" value="1"/>
</dbReference>
<dbReference type="InterPro" id="IPR056907">
    <property type="entry name" value="UTP6_C"/>
</dbReference>
<feature type="domain" description="U3 small nucleolar RNA-associated protein 6 homolog C-terminal" evidence="7">
    <location>
        <begin position="297"/>
        <end position="559"/>
    </location>
</feature>
<dbReference type="InterPro" id="IPR011990">
    <property type="entry name" value="TPR-like_helical_dom_sf"/>
</dbReference>
<keyword evidence="3" id="KW-0698">rRNA processing</keyword>
<dbReference type="PANTHER" id="PTHR23271:SF1">
    <property type="entry name" value="U3 SMALL NUCLEOLAR RNA-ASSOCIATED PROTEIN 6 HOMOLOG"/>
    <property type="match status" value="1"/>
</dbReference>
<evidence type="ECO:0008006" key="10">
    <source>
        <dbReference type="Google" id="ProtNLM"/>
    </source>
</evidence>
<keyword evidence="4" id="KW-0677">Repeat</keyword>
<reference evidence="8 9" key="1">
    <citation type="journal article" date="2022" name="Nat. Ecol. Evol.">
        <title>A masculinizing supergene underlies an exaggerated male reproductive morph in a spider.</title>
        <authorList>
            <person name="Hendrickx F."/>
            <person name="De Corte Z."/>
            <person name="Sonet G."/>
            <person name="Van Belleghem S.M."/>
            <person name="Kostlbacher S."/>
            <person name="Vangestel C."/>
        </authorList>
    </citation>
    <scope>NUCLEOTIDE SEQUENCE [LARGE SCALE GENOMIC DNA]</scope>
    <source>
        <strain evidence="8">W744_W776</strain>
    </source>
</reference>
<dbReference type="Proteomes" id="UP000827092">
    <property type="component" value="Unassembled WGS sequence"/>
</dbReference>
<organism evidence="8 9">
    <name type="scientific">Oedothorax gibbosus</name>
    <dbReference type="NCBI Taxonomy" id="931172"/>
    <lineage>
        <taxon>Eukaryota</taxon>
        <taxon>Metazoa</taxon>
        <taxon>Ecdysozoa</taxon>
        <taxon>Arthropoda</taxon>
        <taxon>Chelicerata</taxon>
        <taxon>Arachnida</taxon>
        <taxon>Araneae</taxon>
        <taxon>Araneomorphae</taxon>
        <taxon>Entelegynae</taxon>
        <taxon>Araneoidea</taxon>
        <taxon>Linyphiidae</taxon>
        <taxon>Erigoninae</taxon>
        <taxon>Oedothorax</taxon>
    </lineage>
</organism>
<dbReference type="Pfam" id="PF24892">
    <property type="entry name" value="UTP6_C"/>
    <property type="match status" value="1"/>
</dbReference>
<evidence type="ECO:0000256" key="5">
    <source>
        <dbReference type="ARBA" id="ARBA00023242"/>
    </source>
</evidence>
<proteinExistence type="inferred from homology"/>
<dbReference type="SUPFAM" id="SSF48452">
    <property type="entry name" value="TPR-like"/>
    <property type="match status" value="1"/>
</dbReference>
<comment type="similarity">
    <text evidence="2">Belongs to the UTP6 family.</text>
</comment>
<sequence>MERIGLFNRKEIRAIVKKRKALEYKLRRMKKSKDDVLKYIEYEMNLLELIGKRRKRLMCEDKKDEIDFHIAKRINRLFRGAVSRYSEDTKLWLDQIQFCKKMKWQTMIKLIYIHNYCKFIQKIPVKYVIMAAKYEMEERRLPENARKLFPVEEFYESSFRTFWREYFRMELMYIDWIRKRKAVLEAKSVEEIEIDEDDVVMNGQIAHLVYDSAVEECPDVEYALSFIQICLDFDFGSQHINYILQNVQERFPDKEETLDALAKEPLLNVQEEIKRGKEQGLKKRMVIDGINAEIHSKYEEAIRTLPTEKMWSFYIEFILSLLNSAKENKKETLQDTAVNLMERAHQDDCLALSFYSEWIDLLFERDEDDEALSIALCAAKKWNTVDLWFKCLTFHIQCMQPHEAVYKLLKEAIASVNEKDSVILWKLGVDWLSTCNPERLIEFFESGIKKPKEVSLPLKEMYLEVTALKKTISEARSLYKKFKKMGPLSPQIVKKMIKIEMGQMDPPIEMLRKYYEDGLKEFGTVNIDIWLDYLKLEQEHAHGSLHAYSALCWRAKKTLDQDLLQEFHLRSLDLIPDQQSEDQHSFLMEED</sequence>
<dbReference type="GO" id="GO:0000462">
    <property type="term" value="P:maturation of SSU-rRNA from tricistronic rRNA transcript (SSU-rRNA, 5.8S rRNA, LSU-rRNA)"/>
    <property type="evidence" value="ECO:0007669"/>
    <property type="project" value="InterPro"/>
</dbReference>
<evidence type="ECO:0000256" key="1">
    <source>
        <dbReference type="ARBA" id="ARBA00004604"/>
    </source>
</evidence>
<protein>
    <recommendedName>
        <fullName evidence="10">U3 small nucleolar RNA-associated protein 6 homolog</fullName>
    </recommendedName>
</protein>
<dbReference type="GO" id="GO:0032040">
    <property type="term" value="C:small-subunit processome"/>
    <property type="evidence" value="ECO:0007669"/>
    <property type="project" value="TreeGrafter"/>
</dbReference>
<keyword evidence="9" id="KW-1185">Reference proteome</keyword>
<dbReference type="GO" id="GO:0030515">
    <property type="term" value="F:snoRNA binding"/>
    <property type="evidence" value="ECO:0007669"/>
    <property type="project" value="InterPro"/>
</dbReference>
<evidence type="ECO:0000259" key="6">
    <source>
        <dbReference type="Pfam" id="PF08640"/>
    </source>
</evidence>
<dbReference type="InterPro" id="IPR003107">
    <property type="entry name" value="HAT"/>
</dbReference>
<dbReference type="SMART" id="SM00386">
    <property type="entry name" value="HAT"/>
    <property type="match status" value="7"/>
</dbReference>
<evidence type="ECO:0000256" key="3">
    <source>
        <dbReference type="ARBA" id="ARBA00022552"/>
    </source>
</evidence>
<dbReference type="GO" id="GO:0034388">
    <property type="term" value="C:Pwp2p-containing subcomplex of 90S preribosome"/>
    <property type="evidence" value="ECO:0007669"/>
    <property type="project" value="TreeGrafter"/>
</dbReference>
<keyword evidence="5" id="KW-0539">Nucleus</keyword>
<dbReference type="InterPro" id="IPR055347">
    <property type="entry name" value="UTP6_N"/>
</dbReference>
<comment type="subcellular location">
    <subcellularLocation>
        <location evidence="1">Nucleus</location>
        <location evidence="1">Nucleolus</location>
    </subcellularLocation>
</comment>
<feature type="domain" description="U3 small nucleolar RNA-associated protein 6 N-terminal" evidence="6">
    <location>
        <begin position="1"/>
        <end position="73"/>
    </location>
</feature>
<dbReference type="AlphaFoldDB" id="A0AAV6UQP9"/>
<evidence type="ECO:0000313" key="8">
    <source>
        <dbReference type="EMBL" id="KAG8185596.1"/>
    </source>
</evidence>
<evidence type="ECO:0000313" key="9">
    <source>
        <dbReference type="Proteomes" id="UP000827092"/>
    </source>
</evidence>